<proteinExistence type="predicted"/>
<name>C7QFY0_CATAD</name>
<dbReference type="EMBL" id="CP001700">
    <property type="protein sequence ID" value="ACU70957.1"/>
    <property type="molecule type" value="Genomic_DNA"/>
</dbReference>
<dbReference type="GO" id="GO:0003700">
    <property type="term" value="F:DNA-binding transcription factor activity"/>
    <property type="evidence" value="ECO:0007669"/>
    <property type="project" value="TreeGrafter"/>
</dbReference>
<sequence length="154" mass="16590">MTEPVRLHVIQGGRAEQPTKQPTKQPTNHAPSQPPNQPPKQSATPEPLWREVLGDQLRELRREHRESLAETAGRAGISPQYLSEVERGLKEPSSEMIAAVAGALGTTLGGLAESVAGELRVRREATLVISRREAATRVATRRPASGPVMLALAA</sequence>
<organism evidence="4 5">
    <name type="scientific">Catenulispora acidiphila (strain DSM 44928 / JCM 14897 / NBRC 102108 / NRRL B-24433 / ID139908)</name>
    <dbReference type="NCBI Taxonomy" id="479433"/>
    <lineage>
        <taxon>Bacteria</taxon>
        <taxon>Bacillati</taxon>
        <taxon>Actinomycetota</taxon>
        <taxon>Actinomycetes</taxon>
        <taxon>Catenulisporales</taxon>
        <taxon>Catenulisporaceae</taxon>
        <taxon>Catenulispora</taxon>
    </lineage>
</organism>
<evidence type="ECO:0000256" key="1">
    <source>
        <dbReference type="ARBA" id="ARBA00023125"/>
    </source>
</evidence>
<evidence type="ECO:0000313" key="5">
    <source>
        <dbReference type="Proteomes" id="UP000000851"/>
    </source>
</evidence>
<dbReference type="CDD" id="cd00093">
    <property type="entry name" value="HTH_XRE"/>
    <property type="match status" value="1"/>
</dbReference>
<feature type="domain" description="HTH cro/C1-type" evidence="3">
    <location>
        <begin position="57"/>
        <end position="111"/>
    </location>
</feature>
<dbReference type="PANTHER" id="PTHR46797">
    <property type="entry name" value="HTH-TYPE TRANSCRIPTIONAL REGULATOR"/>
    <property type="match status" value="1"/>
</dbReference>
<dbReference type="STRING" id="479433.Caci_2037"/>
<feature type="compositionally biased region" description="Polar residues" evidence="2">
    <location>
        <begin position="18"/>
        <end position="30"/>
    </location>
</feature>
<dbReference type="PANTHER" id="PTHR46797:SF1">
    <property type="entry name" value="METHYLPHOSPHONATE SYNTHASE"/>
    <property type="match status" value="1"/>
</dbReference>
<feature type="region of interest" description="Disordered" evidence="2">
    <location>
        <begin position="1"/>
        <end position="47"/>
    </location>
</feature>
<dbReference type="HOGENOM" id="CLU_066192_8_3_11"/>
<dbReference type="GO" id="GO:0003677">
    <property type="term" value="F:DNA binding"/>
    <property type="evidence" value="ECO:0007669"/>
    <property type="project" value="UniProtKB-KW"/>
</dbReference>
<reference evidence="4 5" key="1">
    <citation type="journal article" date="2009" name="Stand. Genomic Sci.">
        <title>Complete genome sequence of Catenulispora acidiphila type strain (ID 139908).</title>
        <authorList>
            <person name="Copeland A."/>
            <person name="Lapidus A."/>
            <person name="Glavina Del Rio T."/>
            <person name="Nolan M."/>
            <person name="Lucas S."/>
            <person name="Chen F."/>
            <person name="Tice H."/>
            <person name="Cheng J.F."/>
            <person name="Bruce D."/>
            <person name="Goodwin L."/>
            <person name="Pitluck S."/>
            <person name="Mikhailova N."/>
            <person name="Pati A."/>
            <person name="Ivanova N."/>
            <person name="Mavromatis K."/>
            <person name="Chen A."/>
            <person name="Palaniappan K."/>
            <person name="Chain P."/>
            <person name="Land M."/>
            <person name="Hauser L."/>
            <person name="Chang Y.J."/>
            <person name="Jeffries C.D."/>
            <person name="Chertkov O."/>
            <person name="Brettin T."/>
            <person name="Detter J.C."/>
            <person name="Han C."/>
            <person name="Ali Z."/>
            <person name="Tindall B.J."/>
            <person name="Goker M."/>
            <person name="Bristow J."/>
            <person name="Eisen J.A."/>
            <person name="Markowitz V."/>
            <person name="Hugenholtz P."/>
            <person name="Kyrpides N.C."/>
            <person name="Klenk H.P."/>
        </authorList>
    </citation>
    <scope>NUCLEOTIDE SEQUENCE [LARGE SCALE GENOMIC DNA]</scope>
    <source>
        <strain evidence="5">DSM 44928 / JCM 14897 / NBRC 102108 / NRRL B-24433 / ID139908</strain>
    </source>
</reference>
<evidence type="ECO:0000256" key="2">
    <source>
        <dbReference type="SAM" id="MobiDB-lite"/>
    </source>
</evidence>
<evidence type="ECO:0000313" key="4">
    <source>
        <dbReference type="EMBL" id="ACU70957.1"/>
    </source>
</evidence>
<protein>
    <submittedName>
        <fullName evidence="4">Transcriptional regulator, XRE family</fullName>
    </submittedName>
</protein>
<dbReference type="Gene3D" id="1.10.260.40">
    <property type="entry name" value="lambda repressor-like DNA-binding domains"/>
    <property type="match status" value="1"/>
</dbReference>
<evidence type="ECO:0000259" key="3">
    <source>
        <dbReference type="PROSITE" id="PS50943"/>
    </source>
</evidence>
<dbReference type="OrthoDB" id="3188736at2"/>
<keyword evidence="1" id="KW-0238">DNA-binding</keyword>
<dbReference type="InterPro" id="IPR001387">
    <property type="entry name" value="Cro/C1-type_HTH"/>
</dbReference>
<dbReference type="eggNOG" id="COG1396">
    <property type="taxonomic scope" value="Bacteria"/>
</dbReference>
<dbReference type="Proteomes" id="UP000000851">
    <property type="component" value="Chromosome"/>
</dbReference>
<dbReference type="SUPFAM" id="SSF47413">
    <property type="entry name" value="lambda repressor-like DNA-binding domains"/>
    <property type="match status" value="1"/>
</dbReference>
<dbReference type="InterPro" id="IPR010982">
    <property type="entry name" value="Lambda_DNA-bd_dom_sf"/>
</dbReference>
<dbReference type="PROSITE" id="PS50943">
    <property type="entry name" value="HTH_CROC1"/>
    <property type="match status" value="1"/>
</dbReference>
<dbReference type="GO" id="GO:0005829">
    <property type="term" value="C:cytosol"/>
    <property type="evidence" value="ECO:0007669"/>
    <property type="project" value="TreeGrafter"/>
</dbReference>
<dbReference type="Pfam" id="PF01381">
    <property type="entry name" value="HTH_3"/>
    <property type="match status" value="1"/>
</dbReference>
<dbReference type="InParanoid" id="C7QFY0"/>
<dbReference type="KEGG" id="cai:Caci_2037"/>
<dbReference type="RefSeq" id="WP_012786250.1">
    <property type="nucleotide sequence ID" value="NC_013131.1"/>
</dbReference>
<gene>
    <name evidence="4" type="ordered locus">Caci_2037</name>
</gene>
<dbReference type="AlphaFoldDB" id="C7QFY0"/>
<accession>C7QFY0</accession>
<dbReference type="SMART" id="SM00530">
    <property type="entry name" value="HTH_XRE"/>
    <property type="match status" value="1"/>
</dbReference>
<keyword evidence="5" id="KW-1185">Reference proteome</keyword>
<dbReference type="InterPro" id="IPR050807">
    <property type="entry name" value="TransReg_Diox_bact_type"/>
</dbReference>